<evidence type="ECO:0000313" key="2">
    <source>
        <dbReference type="Proteomes" id="UP000031982"/>
    </source>
</evidence>
<proteinExistence type="predicted"/>
<dbReference type="Proteomes" id="UP000031982">
    <property type="component" value="Unassembled WGS sequence"/>
</dbReference>
<protein>
    <submittedName>
        <fullName evidence="1">Purine nucleoside phosphorylase</fullName>
    </submittedName>
</protein>
<gene>
    <name evidence="1" type="ORF">SD77_4422</name>
</gene>
<sequence length="162" mass="17300">MENGGLAMILVSSCLAGLEVRYNGSHSLDSSVRDLIKNGKAIAVCPELMGGFSTPREPAEIVGGTGEDVLRGTAKVIEKSGRDVTELYIKGAYETLEKAKEVNASIVVLKEYSPSCGSTMIYNGEFQHKKMAGIGVTAALLLKNQVKVVSEEKLHSILAEIE</sequence>
<dbReference type="Pfam" id="PF04463">
    <property type="entry name" value="2-thiour_desulf"/>
    <property type="match status" value="1"/>
</dbReference>
<dbReference type="PANTHER" id="PTHR30087">
    <property type="entry name" value="INNER MEMBRANE PROTEIN"/>
    <property type="match status" value="1"/>
</dbReference>
<dbReference type="InterPro" id="IPR007553">
    <property type="entry name" value="2-thiour_desulf"/>
</dbReference>
<comment type="caution">
    <text evidence="1">The sequence shown here is derived from an EMBL/GenBank/DDBJ whole genome shotgun (WGS) entry which is preliminary data.</text>
</comment>
<accession>A0ABR5AVI0</accession>
<organism evidence="1 2">
    <name type="scientific">Bacillus badius</name>
    <dbReference type="NCBI Taxonomy" id="1455"/>
    <lineage>
        <taxon>Bacteria</taxon>
        <taxon>Bacillati</taxon>
        <taxon>Bacillota</taxon>
        <taxon>Bacilli</taxon>
        <taxon>Bacillales</taxon>
        <taxon>Bacillaceae</taxon>
        <taxon>Pseudobacillus</taxon>
    </lineage>
</organism>
<reference evidence="1 2" key="1">
    <citation type="submission" date="2015-01" db="EMBL/GenBank/DDBJ databases">
        <title>Genome Assembly of Bacillus badius MTCC 1458.</title>
        <authorList>
            <person name="Verma A."/>
            <person name="Khatri I."/>
            <person name="Mual P."/>
            <person name="Subramanian S."/>
            <person name="Krishnamurthi S."/>
        </authorList>
    </citation>
    <scope>NUCLEOTIDE SEQUENCE [LARGE SCALE GENOMIC DNA]</scope>
    <source>
        <strain evidence="1 2">MTCC 1458</strain>
    </source>
</reference>
<name>A0ABR5AVI0_BACBA</name>
<evidence type="ECO:0000313" key="1">
    <source>
        <dbReference type="EMBL" id="KIL78742.1"/>
    </source>
</evidence>
<dbReference type="EMBL" id="JXLP01000009">
    <property type="protein sequence ID" value="KIL78742.1"/>
    <property type="molecule type" value="Genomic_DNA"/>
</dbReference>
<keyword evidence="2" id="KW-1185">Reference proteome</keyword>
<dbReference type="PANTHER" id="PTHR30087:SF1">
    <property type="entry name" value="HYPOTHETICAL CYTOSOLIC PROTEIN"/>
    <property type="match status" value="1"/>
</dbReference>